<evidence type="ECO:0000259" key="4">
    <source>
        <dbReference type="Pfam" id="PF00733"/>
    </source>
</evidence>
<keyword evidence="2" id="KW-0061">Asparagine biosynthesis</keyword>
<reference evidence="5" key="1">
    <citation type="submission" date="2022-06" db="EMBL/GenBank/DDBJ databases">
        <authorList>
            <consortium name="SYNGENTA / RWTH Aachen University"/>
        </authorList>
    </citation>
    <scope>NUCLEOTIDE SEQUENCE</scope>
</reference>
<feature type="domain" description="Asparagine synthetase" evidence="4">
    <location>
        <begin position="253"/>
        <end position="327"/>
    </location>
</feature>
<keyword evidence="1" id="KW-0028">Amino-acid biosynthesis</keyword>
<dbReference type="InterPro" id="IPR051857">
    <property type="entry name" value="Asn_synthetase_domain"/>
</dbReference>
<dbReference type="Proteomes" id="UP001153365">
    <property type="component" value="Unassembled WGS sequence"/>
</dbReference>
<keyword evidence="3" id="KW-0315">Glutamine amidotransferase</keyword>
<organism evidence="5 6">
    <name type="scientific">Phakopsora pachyrhizi</name>
    <name type="common">Asian soybean rust disease fungus</name>
    <dbReference type="NCBI Taxonomy" id="170000"/>
    <lineage>
        <taxon>Eukaryota</taxon>
        <taxon>Fungi</taxon>
        <taxon>Dikarya</taxon>
        <taxon>Basidiomycota</taxon>
        <taxon>Pucciniomycotina</taxon>
        <taxon>Pucciniomycetes</taxon>
        <taxon>Pucciniales</taxon>
        <taxon>Phakopsoraceae</taxon>
        <taxon>Phakopsora</taxon>
    </lineage>
</organism>
<dbReference type="Gene3D" id="3.40.50.620">
    <property type="entry name" value="HUPs"/>
    <property type="match status" value="1"/>
</dbReference>
<dbReference type="InterPro" id="IPR029055">
    <property type="entry name" value="Ntn_hydrolases_N"/>
</dbReference>
<dbReference type="AlphaFoldDB" id="A0AAV0BUB6"/>
<dbReference type="SUPFAM" id="SSF56235">
    <property type="entry name" value="N-terminal nucleophile aminohydrolases (Ntn hydrolases)"/>
    <property type="match status" value="1"/>
</dbReference>
<proteinExistence type="predicted"/>
<name>A0AAV0BUB6_PHAPC</name>
<sequence>MSSNRSDSLFLWNSEIFDGILVPEDCGQILLERLEDRSNCILVLDVMKGFKGFYALIYYNSKDKKIWFGRDPLGRKSLMIIQEDKPFSPKFLKASRLLRDTLDDLVKKMVMGISSLYQKTEKNSKVTVLFSGVLDCTTIALLAHSHIPPSESIDLLNVAFENTQSISNNHQTKRIKKDSERSCVVHHNYNNIFDFPDCWIGERVDDQMTEYAEHKEKTIELMRPNLTVMDLSIVAALYFAAQGISSIQLNNKKGFLASLSSRNWGRLLDHLVVDLERILTQNLGQDDWMMSWFGLEVRHPLLDQRVIDLLSGLPVHLKHDHGLGKGLSENLLLRGLAHGLRLVGSCRLPKQAIQFGAQSAKLDGNSKGQTG</sequence>
<dbReference type="GO" id="GO:0006529">
    <property type="term" value="P:asparagine biosynthetic process"/>
    <property type="evidence" value="ECO:0007669"/>
    <property type="project" value="UniProtKB-KW"/>
</dbReference>
<dbReference type="SUPFAM" id="SSF52402">
    <property type="entry name" value="Adenine nucleotide alpha hydrolases-like"/>
    <property type="match status" value="1"/>
</dbReference>
<accession>A0AAV0BUB6</accession>
<evidence type="ECO:0000313" key="6">
    <source>
        <dbReference type="Proteomes" id="UP001153365"/>
    </source>
</evidence>
<evidence type="ECO:0000256" key="1">
    <source>
        <dbReference type="ARBA" id="ARBA00022605"/>
    </source>
</evidence>
<comment type="caution">
    <text evidence="5">The sequence shown here is derived from an EMBL/GenBank/DDBJ whole genome shotgun (WGS) entry which is preliminary data.</text>
</comment>
<dbReference type="Pfam" id="PF00733">
    <property type="entry name" value="Asn_synthase"/>
    <property type="match status" value="1"/>
</dbReference>
<dbReference type="CDD" id="cd01991">
    <property type="entry name" value="Asn_synthase_B_C"/>
    <property type="match status" value="1"/>
</dbReference>
<evidence type="ECO:0000256" key="2">
    <source>
        <dbReference type="ARBA" id="ARBA00022888"/>
    </source>
</evidence>
<dbReference type="EMBL" id="CALTRL010006484">
    <property type="protein sequence ID" value="CAH7690987.1"/>
    <property type="molecule type" value="Genomic_DNA"/>
</dbReference>
<dbReference type="GO" id="GO:0004066">
    <property type="term" value="F:asparagine synthase (glutamine-hydrolyzing) activity"/>
    <property type="evidence" value="ECO:0007669"/>
    <property type="project" value="InterPro"/>
</dbReference>
<evidence type="ECO:0000256" key="3">
    <source>
        <dbReference type="ARBA" id="ARBA00022962"/>
    </source>
</evidence>
<evidence type="ECO:0000313" key="5">
    <source>
        <dbReference type="EMBL" id="CAH7690987.1"/>
    </source>
</evidence>
<dbReference type="PANTHER" id="PTHR45937:SF1">
    <property type="entry name" value="ASPARAGINE SYNTHETASE DOMAIN-CONTAINING PROTEIN 1"/>
    <property type="match status" value="1"/>
</dbReference>
<dbReference type="InterPro" id="IPR001962">
    <property type="entry name" value="Asn_synthase"/>
</dbReference>
<protein>
    <recommendedName>
        <fullName evidence="4">Asparagine synthetase domain-containing protein</fullName>
    </recommendedName>
</protein>
<keyword evidence="6" id="KW-1185">Reference proteome</keyword>
<dbReference type="PANTHER" id="PTHR45937">
    <property type="entry name" value="ASPARAGINE SYNTHETASE DOMAIN-CONTAINING PROTEIN 1"/>
    <property type="match status" value="1"/>
</dbReference>
<gene>
    <name evidence="5" type="ORF">PPACK8108_LOCUS26512</name>
</gene>
<dbReference type="InterPro" id="IPR014729">
    <property type="entry name" value="Rossmann-like_a/b/a_fold"/>
</dbReference>